<dbReference type="AlphaFoldDB" id="B3RT33"/>
<feature type="domain" description="EF-hand" evidence="4">
    <location>
        <begin position="28"/>
        <end position="63"/>
    </location>
</feature>
<dbReference type="InParanoid" id="B3RT33"/>
<dbReference type="FunFam" id="1.10.238.10:FF:000001">
    <property type="entry name" value="Calmodulin 1"/>
    <property type="match status" value="1"/>
</dbReference>
<dbReference type="STRING" id="10228.B3RT33"/>
<dbReference type="eggNOG" id="KOG0028">
    <property type="taxonomic scope" value="Eukaryota"/>
</dbReference>
<dbReference type="PROSITE" id="PS00018">
    <property type="entry name" value="EF_HAND_1"/>
    <property type="match status" value="1"/>
</dbReference>
<evidence type="ECO:0000313" key="5">
    <source>
        <dbReference type="EMBL" id="EDV26621.1"/>
    </source>
</evidence>
<keyword evidence="6" id="KW-1185">Reference proteome</keyword>
<feature type="compositionally biased region" description="Basic and acidic residues" evidence="3">
    <location>
        <begin position="1"/>
        <end position="17"/>
    </location>
</feature>
<gene>
    <name evidence="5" type="ORF">TRIADDRAFT_54819</name>
</gene>
<dbReference type="InterPro" id="IPR050230">
    <property type="entry name" value="CALM/Myosin/TropC-like"/>
</dbReference>
<dbReference type="GO" id="GO:0005509">
    <property type="term" value="F:calcium ion binding"/>
    <property type="evidence" value="ECO:0000318"/>
    <property type="project" value="GO_Central"/>
</dbReference>
<keyword evidence="1" id="KW-0677">Repeat</keyword>
<dbReference type="InterPro" id="IPR002048">
    <property type="entry name" value="EF_hand_dom"/>
</dbReference>
<dbReference type="Gene3D" id="1.10.238.10">
    <property type="entry name" value="EF-hand"/>
    <property type="match status" value="2"/>
</dbReference>
<evidence type="ECO:0000259" key="4">
    <source>
        <dbReference type="PROSITE" id="PS50222"/>
    </source>
</evidence>
<dbReference type="Pfam" id="PF13499">
    <property type="entry name" value="EF-hand_7"/>
    <property type="match status" value="2"/>
</dbReference>
<dbReference type="InterPro" id="IPR011992">
    <property type="entry name" value="EF-hand-dom_pair"/>
</dbReference>
<dbReference type="HOGENOM" id="CLU_061288_18_2_1"/>
<dbReference type="OMA" id="KGFSMFD"/>
<dbReference type="CDD" id="cd00051">
    <property type="entry name" value="EFh"/>
    <property type="match status" value="1"/>
</dbReference>
<feature type="region of interest" description="Disordered" evidence="3">
    <location>
        <begin position="1"/>
        <end position="24"/>
    </location>
</feature>
<protein>
    <recommendedName>
        <fullName evidence="4">EF-hand domain-containing protein</fullName>
    </recommendedName>
</protein>
<organism evidence="5 6">
    <name type="scientific">Trichoplax adhaerens</name>
    <name type="common">Trichoplax reptans</name>
    <dbReference type="NCBI Taxonomy" id="10228"/>
    <lineage>
        <taxon>Eukaryota</taxon>
        <taxon>Metazoa</taxon>
        <taxon>Placozoa</taxon>
        <taxon>Uniplacotomia</taxon>
        <taxon>Trichoplacea</taxon>
        <taxon>Trichoplacidae</taxon>
        <taxon>Trichoplax</taxon>
    </lineage>
</organism>
<dbReference type="RefSeq" id="XP_002110617.1">
    <property type="nucleotide sequence ID" value="XM_002110581.1"/>
</dbReference>
<dbReference type="EMBL" id="DS985243">
    <property type="protein sequence ID" value="EDV26621.1"/>
    <property type="molecule type" value="Genomic_DNA"/>
</dbReference>
<keyword evidence="2" id="KW-0106">Calcium</keyword>
<dbReference type="SMART" id="SM00054">
    <property type="entry name" value="EFh"/>
    <property type="match status" value="4"/>
</dbReference>
<proteinExistence type="predicted"/>
<dbReference type="GO" id="GO:0005814">
    <property type="term" value="C:centriole"/>
    <property type="evidence" value="ECO:0000318"/>
    <property type="project" value="GO_Central"/>
</dbReference>
<dbReference type="PANTHER" id="PTHR23048:SF59">
    <property type="entry name" value="EF-HAND SUPERFAMILY PROTEIN"/>
    <property type="match status" value="1"/>
</dbReference>
<feature type="domain" description="EF-hand" evidence="4">
    <location>
        <begin position="138"/>
        <end position="173"/>
    </location>
</feature>
<dbReference type="OrthoDB" id="343296at2759"/>
<name>B3RT33_TRIAD</name>
<feature type="domain" description="EF-hand" evidence="4">
    <location>
        <begin position="102"/>
        <end position="137"/>
    </location>
</feature>
<sequence length="188" mass="21641">MASSAKERMLGHLKEQRFQPARDQLTPQDVQDLKIVFDAFDVTNNGRIDTRDLTRALRALGFKVTKKDIIEMMTDYGLDDKSKIEFDDFLRFVIDRQGESRDIKEELAQGFKMFDVDDTGKITTQTLRKICQEIGESFTDQELRDMINEADQDGDNAVDVDEFTSIMLKTNLFNMPDLADQLNPSLMK</sequence>
<evidence type="ECO:0000256" key="3">
    <source>
        <dbReference type="SAM" id="MobiDB-lite"/>
    </source>
</evidence>
<dbReference type="SUPFAM" id="SSF47473">
    <property type="entry name" value="EF-hand"/>
    <property type="match status" value="1"/>
</dbReference>
<evidence type="ECO:0000256" key="1">
    <source>
        <dbReference type="ARBA" id="ARBA00022737"/>
    </source>
</evidence>
<dbReference type="GeneID" id="6752369"/>
<dbReference type="GO" id="GO:0005813">
    <property type="term" value="C:centrosome"/>
    <property type="evidence" value="ECO:0000318"/>
    <property type="project" value="GO_Central"/>
</dbReference>
<dbReference type="KEGG" id="tad:TRIADDRAFT_54819"/>
<dbReference type="GO" id="GO:0007099">
    <property type="term" value="P:centriole replication"/>
    <property type="evidence" value="ECO:0000318"/>
    <property type="project" value="GO_Central"/>
</dbReference>
<reference evidence="5 6" key="1">
    <citation type="journal article" date="2008" name="Nature">
        <title>The Trichoplax genome and the nature of placozoans.</title>
        <authorList>
            <person name="Srivastava M."/>
            <person name="Begovic E."/>
            <person name="Chapman J."/>
            <person name="Putnam N.H."/>
            <person name="Hellsten U."/>
            <person name="Kawashima T."/>
            <person name="Kuo A."/>
            <person name="Mitros T."/>
            <person name="Salamov A."/>
            <person name="Carpenter M.L."/>
            <person name="Signorovitch A.Y."/>
            <person name="Moreno M.A."/>
            <person name="Kamm K."/>
            <person name="Grimwood J."/>
            <person name="Schmutz J."/>
            <person name="Shapiro H."/>
            <person name="Grigoriev I.V."/>
            <person name="Buss L.W."/>
            <person name="Schierwater B."/>
            <person name="Dellaporta S.L."/>
            <person name="Rokhsar D.S."/>
        </authorList>
    </citation>
    <scope>NUCLEOTIDE SEQUENCE [LARGE SCALE GENOMIC DNA]</scope>
    <source>
        <strain evidence="5 6">Grell-BS-1999</strain>
    </source>
</reference>
<accession>B3RT33</accession>
<dbReference type="GO" id="GO:0005634">
    <property type="term" value="C:nucleus"/>
    <property type="evidence" value="ECO:0000318"/>
    <property type="project" value="GO_Central"/>
</dbReference>
<dbReference type="InterPro" id="IPR018247">
    <property type="entry name" value="EF_Hand_1_Ca_BS"/>
</dbReference>
<dbReference type="GO" id="GO:0000226">
    <property type="term" value="P:microtubule cytoskeleton organization"/>
    <property type="evidence" value="ECO:0000318"/>
    <property type="project" value="GO_Central"/>
</dbReference>
<evidence type="ECO:0000256" key="2">
    <source>
        <dbReference type="ARBA" id="ARBA00022837"/>
    </source>
</evidence>
<dbReference type="PhylomeDB" id="B3RT33"/>
<dbReference type="PANTHER" id="PTHR23048">
    <property type="entry name" value="MYOSIN LIGHT CHAIN 1, 3"/>
    <property type="match status" value="1"/>
</dbReference>
<dbReference type="CTD" id="6752369"/>
<dbReference type="PROSITE" id="PS50222">
    <property type="entry name" value="EF_HAND_2"/>
    <property type="match status" value="3"/>
</dbReference>
<dbReference type="Proteomes" id="UP000009022">
    <property type="component" value="Unassembled WGS sequence"/>
</dbReference>
<evidence type="ECO:0000313" key="6">
    <source>
        <dbReference type="Proteomes" id="UP000009022"/>
    </source>
</evidence>